<dbReference type="Proteomes" id="UP000037035">
    <property type="component" value="Unassembled WGS sequence"/>
</dbReference>
<accession>A0A0L6V8A6</accession>
<gene>
    <name evidence="1" type="ORF">VP01_227g1</name>
</gene>
<sequence length="373" mass="42735">MFVACFLFFHNKYFLFFIRIFFSQMKINCIFYSVNIFFIFEVKSRPQVKFLRVVHLLGLCFCNPSCHSWGRSSRNSTHEHSPCSGQVVRKGTSKEMLTCRIPRKLLLLLQPFSNMTVKKTSTYANRWILDDSLAGACCIKCVQVTGGGKLESKHMGGRSSDEPDWLKKQVFPTLNGFVKSCSGSLGPHIWKKHARLGPWAPVYQVHFRCPFFFFVGTYMLQVANHLTHCAKQRVGLGCKFRILAQEEPLYCDEIMLHLKDFQKGLCLPSKIIPPSPTNVPLYNSTFTPIFQMQSYSIILRRNCNVAFFNPPVEGCTGCLCRRELDKFEKTGLAQVQCGYHFSGVFPKEKKTERWNPFIRLSSAGQVIFPHLGC</sequence>
<protein>
    <submittedName>
        <fullName evidence="1">Uncharacterized protein</fullName>
    </submittedName>
</protein>
<reference evidence="1 2" key="1">
    <citation type="submission" date="2015-08" db="EMBL/GenBank/DDBJ databases">
        <title>Next Generation Sequencing and Analysis of the Genome of Puccinia sorghi L Schw, the Causal Agent of Maize Common Rust.</title>
        <authorList>
            <person name="Rochi L."/>
            <person name="Burguener G."/>
            <person name="Darino M."/>
            <person name="Turjanski A."/>
            <person name="Kreff E."/>
            <person name="Dieguez M.J."/>
            <person name="Sacco F."/>
        </authorList>
    </citation>
    <scope>NUCLEOTIDE SEQUENCE [LARGE SCALE GENOMIC DNA]</scope>
    <source>
        <strain evidence="1 2">RO10H11247</strain>
    </source>
</reference>
<proteinExistence type="predicted"/>
<keyword evidence="2" id="KW-1185">Reference proteome</keyword>
<organism evidence="1 2">
    <name type="scientific">Puccinia sorghi</name>
    <dbReference type="NCBI Taxonomy" id="27349"/>
    <lineage>
        <taxon>Eukaryota</taxon>
        <taxon>Fungi</taxon>
        <taxon>Dikarya</taxon>
        <taxon>Basidiomycota</taxon>
        <taxon>Pucciniomycotina</taxon>
        <taxon>Pucciniomycetes</taxon>
        <taxon>Pucciniales</taxon>
        <taxon>Pucciniaceae</taxon>
        <taxon>Puccinia</taxon>
    </lineage>
</organism>
<name>A0A0L6V8A6_9BASI</name>
<dbReference type="EMBL" id="LAVV01007147">
    <property type="protein sequence ID" value="KNZ56944.1"/>
    <property type="molecule type" value="Genomic_DNA"/>
</dbReference>
<dbReference type="VEuPathDB" id="FungiDB:VP01_227g1"/>
<dbReference type="AlphaFoldDB" id="A0A0L6V8A6"/>
<evidence type="ECO:0000313" key="1">
    <source>
        <dbReference type="EMBL" id="KNZ56944.1"/>
    </source>
</evidence>
<comment type="caution">
    <text evidence="1">The sequence shown here is derived from an EMBL/GenBank/DDBJ whole genome shotgun (WGS) entry which is preliminary data.</text>
</comment>
<evidence type="ECO:0000313" key="2">
    <source>
        <dbReference type="Proteomes" id="UP000037035"/>
    </source>
</evidence>